<evidence type="ECO:0000313" key="1">
    <source>
        <dbReference type="EMBL" id="JAH54185.1"/>
    </source>
</evidence>
<accession>A0A0E9TMS7</accession>
<organism evidence="1">
    <name type="scientific">Anguilla anguilla</name>
    <name type="common">European freshwater eel</name>
    <name type="synonym">Muraena anguilla</name>
    <dbReference type="NCBI Taxonomy" id="7936"/>
    <lineage>
        <taxon>Eukaryota</taxon>
        <taxon>Metazoa</taxon>
        <taxon>Chordata</taxon>
        <taxon>Craniata</taxon>
        <taxon>Vertebrata</taxon>
        <taxon>Euteleostomi</taxon>
        <taxon>Actinopterygii</taxon>
        <taxon>Neopterygii</taxon>
        <taxon>Teleostei</taxon>
        <taxon>Anguilliformes</taxon>
        <taxon>Anguillidae</taxon>
        <taxon>Anguilla</taxon>
    </lineage>
</organism>
<sequence length="29" mass="3404">MQAVFKEKMSFSEKYNLSEKAYHGKSFTS</sequence>
<dbReference type="EMBL" id="GBXM01054392">
    <property type="protein sequence ID" value="JAH54185.1"/>
    <property type="molecule type" value="Transcribed_RNA"/>
</dbReference>
<protein>
    <submittedName>
        <fullName evidence="1">Uncharacterized protein</fullName>
    </submittedName>
</protein>
<dbReference type="AlphaFoldDB" id="A0A0E9TMS7"/>
<proteinExistence type="predicted"/>
<name>A0A0E9TMS7_ANGAN</name>
<reference evidence="1" key="2">
    <citation type="journal article" date="2015" name="Fish Shellfish Immunol.">
        <title>Early steps in the European eel (Anguilla anguilla)-Vibrio vulnificus interaction in the gills: Role of the RtxA13 toxin.</title>
        <authorList>
            <person name="Callol A."/>
            <person name="Pajuelo D."/>
            <person name="Ebbesson L."/>
            <person name="Teles M."/>
            <person name="MacKenzie S."/>
            <person name="Amaro C."/>
        </authorList>
    </citation>
    <scope>NUCLEOTIDE SEQUENCE</scope>
</reference>
<reference evidence="1" key="1">
    <citation type="submission" date="2014-11" db="EMBL/GenBank/DDBJ databases">
        <authorList>
            <person name="Amaro Gonzalez C."/>
        </authorList>
    </citation>
    <scope>NUCLEOTIDE SEQUENCE</scope>
</reference>